<evidence type="ECO:0000256" key="1">
    <source>
        <dbReference type="SAM" id="MobiDB-lite"/>
    </source>
</evidence>
<protein>
    <submittedName>
        <fullName evidence="2">Uncharacterized protein</fullName>
    </submittedName>
</protein>
<sequence>MVAVMRMRCDDYIPNDDDYSNDKDTWWGEIRPCLTDHAIRSLGVLNKRVTVGGGGDVWTMQTLGRYLWRRGGGGGGGGGGKGKEKKKSRSKEHQQCCQMEAPKGTHDMTMETKITPCPRSLNSTPCPRGMTPRPDLPNWQETGRKPHPHPPNSETQKSEIRFPQQASKHDL</sequence>
<name>A0A5B7D582_PORTR</name>
<feature type="compositionally biased region" description="Gly residues" evidence="1">
    <location>
        <begin position="70"/>
        <end position="80"/>
    </location>
</feature>
<dbReference type="EMBL" id="VSRR010000497">
    <property type="protein sequence ID" value="MPC16324.1"/>
    <property type="molecule type" value="Genomic_DNA"/>
</dbReference>
<feature type="region of interest" description="Disordered" evidence="1">
    <location>
        <begin position="70"/>
        <end position="171"/>
    </location>
</feature>
<comment type="caution">
    <text evidence="2">The sequence shown here is derived from an EMBL/GenBank/DDBJ whole genome shotgun (WGS) entry which is preliminary data.</text>
</comment>
<dbReference type="AlphaFoldDB" id="A0A5B7D582"/>
<proteinExistence type="predicted"/>
<reference evidence="2 3" key="1">
    <citation type="submission" date="2019-05" db="EMBL/GenBank/DDBJ databases">
        <title>Another draft genome of Portunus trituberculatus and its Hox gene families provides insights of decapod evolution.</title>
        <authorList>
            <person name="Jeong J.-H."/>
            <person name="Song I."/>
            <person name="Kim S."/>
            <person name="Choi T."/>
            <person name="Kim D."/>
            <person name="Ryu S."/>
            <person name="Kim W."/>
        </authorList>
    </citation>
    <scope>NUCLEOTIDE SEQUENCE [LARGE SCALE GENOMIC DNA]</scope>
    <source>
        <tissue evidence="2">Muscle</tissue>
    </source>
</reference>
<organism evidence="2 3">
    <name type="scientific">Portunus trituberculatus</name>
    <name type="common">Swimming crab</name>
    <name type="synonym">Neptunus trituberculatus</name>
    <dbReference type="NCBI Taxonomy" id="210409"/>
    <lineage>
        <taxon>Eukaryota</taxon>
        <taxon>Metazoa</taxon>
        <taxon>Ecdysozoa</taxon>
        <taxon>Arthropoda</taxon>
        <taxon>Crustacea</taxon>
        <taxon>Multicrustacea</taxon>
        <taxon>Malacostraca</taxon>
        <taxon>Eumalacostraca</taxon>
        <taxon>Eucarida</taxon>
        <taxon>Decapoda</taxon>
        <taxon>Pleocyemata</taxon>
        <taxon>Brachyura</taxon>
        <taxon>Eubrachyura</taxon>
        <taxon>Portunoidea</taxon>
        <taxon>Portunidae</taxon>
        <taxon>Portuninae</taxon>
        <taxon>Portunus</taxon>
    </lineage>
</organism>
<gene>
    <name evidence="2" type="ORF">E2C01_009146</name>
</gene>
<accession>A0A5B7D582</accession>
<evidence type="ECO:0000313" key="3">
    <source>
        <dbReference type="Proteomes" id="UP000324222"/>
    </source>
</evidence>
<dbReference type="Proteomes" id="UP000324222">
    <property type="component" value="Unassembled WGS sequence"/>
</dbReference>
<keyword evidence="3" id="KW-1185">Reference proteome</keyword>
<evidence type="ECO:0000313" key="2">
    <source>
        <dbReference type="EMBL" id="MPC16324.1"/>
    </source>
</evidence>